<dbReference type="Pfam" id="PF06580">
    <property type="entry name" value="His_kinase"/>
    <property type="match status" value="1"/>
</dbReference>
<organism evidence="3 4">
    <name type="scientific">Mangrovibacterium marinum</name>
    <dbReference type="NCBI Taxonomy" id="1639118"/>
    <lineage>
        <taxon>Bacteria</taxon>
        <taxon>Pseudomonadati</taxon>
        <taxon>Bacteroidota</taxon>
        <taxon>Bacteroidia</taxon>
        <taxon>Marinilabiliales</taxon>
        <taxon>Prolixibacteraceae</taxon>
        <taxon>Mangrovibacterium</taxon>
    </lineage>
</organism>
<evidence type="ECO:0000256" key="1">
    <source>
        <dbReference type="SAM" id="Phobius"/>
    </source>
</evidence>
<dbReference type="EMBL" id="QAAD01000017">
    <property type="protein sequence ID" value="PTN07468.1"/>
    <property type="molecule type" value="Genomic_DNA"/>
</dbReference>
<dbReference type="AlphaFoldDB" id="A0A2T5BYY6"/>
<feature type="transmembrane region" description="Helical" evidence="1">
    <location>
        <begin position="77"/>
        <end position="96"/>
    </location>
</feature>
<name>A0A2T5BYY6_9BACT</name>
<keyword evidence="3" id="KW-0808">Transferase</keyword>
<keyword evidence="4" id="KW-1185">Reference proteome</keyword>
<evidence type="ECO:0000313" key="3">
    <source>
        <dbReference type="EMBL" id="PTN07468.1"/>
    </source>
</evidence>
<protein>
    <submittedName>
        <fullName evidence="3">Histidine kinase</fullName>
    </submittedName>
</protein>
<dbReference type="GO" id="GO:0000155">
    <property type="term" value="F:phosphorelay sensor kinase activity"/>
    <property type="evidence" value="ECO:0007669"/>
    <property type="project" value="InterPro"/>
</dbReference>
<gene>
    <name evidence="3" type="ORF">C8N47_11763</name>
</gene>
<feature type="transmembrane region" description="Helical" evidence="1">
    <location>
        <begin position="12"/>
        <end position="32"/>
    </location>
</feature>
<keyword evidence="1" id="KW-1133">Transmembrane helix</keyword>
<dbReference type="PANTHER" id="PTHR34220:SF7">
    <property type="entry name" value="SENSOR HISTIDINE KINASE YPDA"/>
    <property type="match status" value="1"/>
</dbReference>
<dbReference type="OrthoDB" id="9809908at2"/>
<dbReference type="InterPro" id="IPR050640">
    <property type="entry name" value="Bact_2-comp_sensor_kinase"/>
</dbReference>
<reference evidence="3 4" key="1">
    <citation type="submission" date="2018-04" db="EMBL/GenBank/DDBJ databases">
        <title>Genomic Encyclopedia of Archaeal and Bacterial Type Strains, Phase II (KMG-II): from individual species to whole genera.</title>
        <authorList>
            <person name="Goeker M."/>
        </authorList>
    </citation>
    <scope>NUCLEOTIDE SEQUENCE [LARGE SCALE GENOMIC DNA]</scope>
    <source>
        <strain evidence="3 4">DSM 28823</strain>
    </source>
</reference>
<evidence type="ECO:0000313" key="4">
    <source>
        <dbReference type="Proteomes" id="UP000243525"/>
    </source>
</evidence>
<dbReference type="PANTHER" id="PTHR34220">
    <property type="entry name" value="SENSOR HISTIDINE KINASE YPDA"/>
    <property type="match status" value="1"/>
</dbReference>
<dbReference type="InterPro" id="IPR010559">
    <property type="entry name" value="Sig_transdc_His_kin_internal"/>
</dbReference>
<dbReference type="GO" id="GO:0016020">
    <property type="term" value="C:membrane"/>
    <property type="evidence" value="ECO:0007669"/>
    <property type="project" value="InterPro"/>
</dbReference>
<keyword evidence="1" id="KW-0472">Membrane</keyword>
<sequence length="345" mass="39912">MMNKPTLPVHFWIRLAIEVLLGSLLNILVWELLLLNAPYSPSGFFFMIGMFVFVSEGIFVCDWLLNTKLPWHSHTRQRVIGLVLFTIIWVIVAKKLSNLLLPFIKDDRVPIDPGQYNLAIMLGILVIIIYVIGLIAYNYHKTLSAFTAENQHLKQEQLELNYRSLQDKLNPHFLFNNLSTLIAIIRQDKNTAITFTENLSDVYRYVLLKKDDTLVPVQEEITFIETYIALHRERLGEALNFTAEDIPPHYFIPPLSLQLLIENAIKHNIASSQSPLHLKIYSSGDYLCVENNLQLKQSSYSTQTGLGNLIKRYRFLTDKQVKVIEDDDRFIVKIPLLQKESLFRP</sequence>
<feature type="domain" description="Signal transduction histidine kinase internal region" evidence="2">
    <location>
        <begin position="162"/>
        <end position="238"/>
    </location>
</feature>
<feature type="transmembrane region" description="Helical" evidence="1">
    <location>
        <begin position="44"/>
        <end position="65"/>
    </location>
</feature>
<accession>A0A2T5BYY6</accession>
<keyword evidence="1" id="KW-0812">Transmembrane</keyword>
<keyword evidence="3" id="KW-0418">Kinase</keyword>
<comment type="caution">
    <text evidence="3">The sequence shown here is derived from an EMBL/GenBank/DDBJ whole genome shotgun (WGS) entry which is preliminary data.</text>
</comment>
<evidence type="ECO:0000259" key="2">
    <source>
        <dbReference type="Pfam" id="PF06580"/>
    </source>
</evidence>
<feature type="transmembrane region" description="Helical" evidence="1">
    <location>
        <begin position="116"/>
        <end position="137"/>
    </location>
</feature>
<proteinExistence type="predicted"/>
<dbReference type="Proteomes" id="UP000243525">
    <property type="component" value="Unassembled WGS sequence"/>
</dbReference>